<name>A0ABX2Y9L6_9CELL</name>
<organism evidence="1 2">
    <name type="scientific">Oerskovia enterophila</name>
    <dbReference type="NCBI Taxonomy" id="43678"/>
    <lineage>
        <taxon>Bacteria</taxon>
        <taxon>Bacillati</taxon>
        <taxon>Actinomycetota</taxon>
        <taxon>Actinomycetes</taxon>
        <taxon>Micrococcales</taxon>
        <taxon>Cellulomonadaceae</taxon>
        <taxon>Oerskovia</taxon>
    </lineage>
</organism>
<proteinExistence type="predicted"/>
<evidence type="ECO:0000313" key="2">
    <source>
        <dbReference type="Proteomes" id="UP000093412"/>
    </source>
</evidence>
<evidence type="ECO:0000313" key="1">
    <source>
        <dbReference type="EMBL" id="OCI32706.1"/>
    </source>
</evidence>
<keyword evidence="2" id="KW-1185">Reference proteome</keyword>
<sequence>MSFVHNVQLGYNGLGETVVLPPGYKFGSLVNAGERRCRSSSTRSCTQQVRDFRAWVPGDVPVAVVPGLTVGTGYVIGQDSLLVSTDRAGIRAEWGTPGDSFTKNELVARVEGRFSLDAPRPHGVVKLTLTGP</sequence>
<dbReference type="Gene3D" id="3.30.2400.10">
    <property type="entry name" value="Major capsid protein gp5"/>
    <property type="match status" value="1"/>
</dbReference>
<protein>
    <submittedName>
        <fullName evidence="1">Uncharacterized protein</fullName>
    </submittedName>
</protein>
<comment type="caution">
    <text evidence="1">The sequence shown here is derived from an EMBL/GenBank/DDBJ whole genome shotgun (WGS) entry which is preliminary data.</text>
</comment>
<dbReference type="Gene3D" id="3.30.2320.10">
    <property type="entry name" value="hypothetical protein PF0899 domain"/>
    <property type="match status" value="1"/>
</dbReference>
<accession>A0ABX2Y9L6</accession>
<gene>
    <name evidence="1" type="ORF">OERS_06370</name>
</gene>
<dbReference type="Proteomes" id="UP000093412">
    <property type="component" value="Unassembled WGS sequence"/>
</dbReference>
<reference evidence="1 2" key="1">
    <citation type="submission" date="2016-06" db="EMBL/GenBank/DDBJ databases">
        <title>Genome sequence of Oerskovia enterophila DSM 43852.</title>
        <authorList>
            <person name="Poehlein A."/>
            <person name="Jag V."/>
            <person name="Bengelsdorf F.R."/>
            <person name="Daniel R."/>
            <person name="Duerre P."/>
        </authorList>
    </citation>
    <scope>NUCLEOTIDE SEQUENCE [LARGE SCALE GENOMIC DNA]</scope>
    <source>
        <strain evidence="1 2">DSM 43852</strain>
    </source>
</reference>
<dbReference type="EMBL" id="MAQA01000004">
    <property type="protein sequence ID" value="OCI32706.1"/>
    <property type="molecule type" value="Genomic_DNA"/>
</dbReference>
<dbReference type="RefSeq" id="WP_139107673.1">
    <property type="nucleotide sequence ID" value="NZ_MAQA01000004.1"/>
</dbReference>
<dbReference type="SUPFAM" id="SSF56563">
    <property type="entry name" value="Major capsid protein gp5"/>
    <property type="match status" value="1"/>
</dbReference>